<dbReference type="GO" id="GO:0005886">
    <property type="term" value="C:plasma membrane"/>
    <property type="evidence" value="ECO:0007669"/>
    <property type="project" value="UniProtKB-SubCell"/>
</dbReference>
<keyword evidence="3" id="KW-1003">Cell membrane</keyword>
<dbReference type="SUPFAM" id="SSF161098">
    <property type="entry name" value="MetI-like"/>
    <property type="match status" value="1"/>
</dbReference>
<dbReference type="InterPro" id="IPR000515">
    <property type="entry name" value="MetI-like"/>
</dbReference>
<gene>
    <name evidence="9" type="ORF">S06H3_52760</name>
</gene>
<evidence type="ECO:0000256" key="7">
    <source>
        <dbReference type="SAM" id="Phobius"/>
    </source>
</evidence>
<evidence type="ECO:0000256" key="3">
    <source>
        <dbReference type="ARBA" id="ARBA00022475"/>
    </source>
</evidence>
<proteinExistence type="predicted"/>
<feature type="transmembrane region" description="Helical" evidence="7">
    <location>
        <begin position="20"/>
        <end position="39"/>
    </location>
</feature>
<evidence type="ECO:0000256" key="4">
    <source>
        <dbReference type="ARBA" id="ARBA00022692"/>
    </source>
</evidence>
<dbReference type="EMBL" id="BARV01033580">
    <property type="protein sequence ID" value="GAI51744.1"/>
    <property type="molecule type" value="Genomic_DNA"/>
</dbReference>
<evidence type="ECO:0000256" key="1">
    <source>
        <dbReference type="ARBA" id="ARBA00004651"/>
    </source>
</evidence>
<protein>
    <recommendedName>
        <fullName evidence="8">ABC transmembrane type-1 domain-containing protein</fullName>
    </recommendedName>
</protein>
<dbReference type="GO" id="GO:0055085">
    <property type="term" value="P:transmembrane transport"/>
    <property type="evidence" value="ECO:0007669"/>
    <property type="project" value="InterPro"/>
</dbReference>
<keyword evidence="4 7" id="KW-0812">Transmembrane</keyword>
<feature type="domain" description="ABC transmembrane type-1" evidence="8">
    <location>
        <begin position="78"/>
        <end position="213"/>
    </location>
</feature>
<dbReference type="PANTHER" id="PTHR43744">
    <property type="entry name" value="ABC TRANSPORTER PERMEASE PROTEIN MG189-RELATED-RELATED"/>
    <property type="match status" value="1"/>
</dbReference>
<reference evidence="9" key="1">
    <citation type="journal article" date="2014" name="Front. Microbiol.">
        <title>High frequency of phylogenetically diverse reductive dehalogenase-homologous genes in deep subseafloor sedimentary metagenomes.</title>
        <authorList>
            <person name="Kawai M."/>
            <person name="Futagami T."/>
            <person name="Toyoda A."/>
            <person name="Takaki Y."/>
            <person name="Nishi S."/>
            <person name="Hori S."/>
            <person name="Arai W."/>
            <person name="Tsubouchi T."/>
            <person name="Morono Y."/>
            <person name="Uchiyama I."/>
            <person name="Ito T."/>
            <person name="Fujiyama A."/>
            <person name="Inagaki F."/>
            <person name="Takami H."/>
        </authorList>
    </citation>
    <scope>NUCLEOTIDE SEQUENCE</scope>
    <source>
        <strain evidence="9">Expedition CK06-06</strain>
    </source>
</reference>
<evidence type="ECO:0000259" key="8">
    <source>
        <dbReference type="PROSITE" id="PS50928"/>
    </source>
</evidence>
<dbReference type="Gene3D" id="1.10.3720.10">
    <property type="entry name" value="MetI-like"/>
    <property type="match status" value="1"/>
</dbReference>
<keyword evidence="5 7" id="KW-1133">Transmembrane helix</keyword>
<feature type="non-terminal residue" evidence="9">
    <location>
        <position position="213"/>
    </location>
</feature>
<dbReference type="Pfam" id="PF00528">
    <property type="entry name" value="BPD_transp_1"/>
    <property type="match status" value="1"/>
</dbReference>
<dbReference type="AlphaFoldDB" id="X1R810"/>
<feature type="transmembrane region" description="Helical" evidence="7">
    <location>
        <begin position="149"/>
        <end position="167"/>
    </location>
</feature>
<evidence type="ECO:0000256" key="2">
    <source>
        <dbReference type="ARBA" id="ARBA00022448"/>
    </source>
</evidence>
<keyword evidence="2" id="KW-0813">Transport</keyword>
<evidence type="ECO:0000256" key="5">
    <source>
        <dbReference type="ARBA" id="ARBA00022989"/>
    </source>
</evidence>
<name>X1R810_9ZZZZ</name>
<dbReference type="CDD" id="cd06261">
    <property type="entry name" value="TM_PBP2"/>
    <property type="match status" value="1"/>
</dbReference>
<dbReference type="PANTHER" id="PTHR43744:SF8">
    <property type="entry name" value="SN-GLYCEROL-3-PHOSPHATE TRANSPORT SYSTEM PERMEASE PROTEIN UGPE"/>
    <property type="match status" value="1"/>
</dbReference>
<keyword evidence="6 7" id="KW-0472">Membrane</keyword>
<accession>X1R810</accession>
<feature type="transmembrane region" description="Helical" evidence="7">
    <location>
        <begin position="113"/>
        <end position="137"/>
    </location>
</feature>
<dbReference type="PROSITE" id="PS50928">
    <property type="entry name" value="ABC_TM1"/>
    <property type="match status" value="1"/>
</dbReference>
<evidence type="ECO:0000313" key="9">
    <source>
        <dbReference type="EMBL" id="GAI51744.1"/>
    </source>
</evidence>
<sequence length="213" mass="24431">MLKKIRKSKKTEKVIEGMLFIVAAIIALMFLFPMVYTVISSLKPLEDITSVPMRWIPREIRLRNFIEPFIEKNFGIYFFNSALVTTTVTFLSLFFCSLAGYSLTKFDYKGKNFFFILVLMTMMVPIEITIVPLAIIVRKLGWMNSYPGLIVPVAITPFGIFWMRQFMITIPKDYAEAGRIDGLSEFGIFMKLILPLCKPALGALAIFTFMGNW</sequence>
<dbReference type="InterPro" id="IPR035906">
    <property type="entry name" value="MetI-like_sf"/>
</dbReference>
<feature type="transmembrane region" description="Helical" evidence="7">
    <location>
        <begin position="74"/>
        <end position="101"/>
    </location>
</feature>
<comment type="caution">
    <text evidence="9">The sequence shown here is derived from an EMBL/GenBank/DDBJ whole genome shotgun (WGS) entry which is preliminary data.</text>
</comment>
<evidence type="ECO:0000256" key="6">
    <source>
        <dbReference type="ARBA" id="ARBA00023136"/>
    </source>
</evidence>
<feature type="transmembrane region" description="Helical" evidence="7">
    <location>
        <begin position="188"/>
        <end position="210"/>
    </location>
</feature>
<comment type="subcellular location">
    <subcellularLocation>
        <location evidence="1">Cell membrane</location>
        <topology evidence="1">Multi-pass membrane protein</topology>
    </subcellularLocation>
</comment>
<organism evidence="9">
    <name type="scientific">marine sediment metagenome</name>
    <dbReference type="NCBI Taxonomy" id="412755"/>
    <lineage>
        <taxon>unclassified sequences</taxon>
        <taxon>metagenomes</taxon>
        <taxon>ecological metagenomes</taxon>
    </lineage>
</organism>